<proteinExistence type="predicted"/>
<evidence type="ECO:0000313" key="2">
    <source>
        <dbReference type="Proteomes" id="UP000220959"/>
    </source>
</evidence>
<organism evidence="1 2">
    <name type="scientific">Faecalibacterium langellae</name>
    <dbReference type="NCBI Taxonomy" id="3435293"/>
    <lineage>
        <taxon>Bacteria</taxon>
        <taxon>Bacillati</taxon>
        <taxon>Bacillota</taxon>
        <taxon>Clostridia</taxon>
        <taxon>Eubacteriales</taxon>
        <taxon>Oscillospiraceae</taxon>
        <taxon>Faecalibacterium</taxon>
    </lineage>
</organism>
<accession>A0ACC9CWS0</accession>
<evidence type="ECO:0000313" key="1">
    <source>
        <dbReference type="EMBL" id="PDX60241.1"/>
    </source>
</evidence>
<comment type="caution">
    <text evidence="1">The sequence shown here is derived from an EMBL/GenBank/DDBJ whole genome shotgun (WGS) entry which is preliminary data.</text>
</comment>
<dbReference type="Proteomes" id="UP000220959">
    <property type="component" value="Unassembled WGS sequence"/>
</dbReference>
<dbReference type="EMBL" id="NMTR01000021">
    <property type="protein sequence ID" value="PDX60241.1"/>
    <property type="molecule type" value="Genomic_DNA"/>
</dbReference>
<reference evidence="1 2" key="1">
    <citation type="journal article" date="2017" name="Front. Microbiol.">
        <title>New Insights into the Diversity of the Genus Faecalibacterium.</title>
        <authorList>
            <person name="Benevides L."/>
            <person name="Burman S."/>
            <person name="Martin R."/>
            <person name="Robert V."/>
            <person name="Thomas M."/>
            <person name="Miquel S."/>
            <person name="Chain F."/>
            <person name="Sokol H."/>
            <person name="Bermudez-Humaran L.G."/>
            <person name="Morrison M."/>
            <person name="Langella P."/>
            <person name="Azevedo V.A."/>
            <person name="Chatel J.M."/>
            <person name="Soares S."/>
        </authorList>
    </citation>
    <scope>NUCLEOTIDE SEQUENCE [LARGE SCALE GENOMIC DNA]</scope>
    <source>
        <strain evidence="2">CNCM I-4541</strain>
    </source>
</reference>
<protein>
    <submittedName>
        <fullName evidence="1">Uncharacterized protein</fullName>
    </submittedName>
</protein>
<keyword evidence="2" id="KW-1185">Reference proteome</keyword>
<gene>
    <name evidence="1" type="ORF">CGS49_09470</name>
</gene>
<sequence>MCARFRDPAAQNYAIGDFAKKAGVSTHFLKFYEEKGILHPRVQENGYRYYDIRDASLVLECFRMKNMGLSVRQIEKGINDCTEQEVAEMLQQRENVLQSQLHEQQMHLQGLQNLRVALRLCEQGEWSVRTVPDVWYLPHTIGKEFVQDSRIYDQLPQWLDWMPVVTSAQIARGNDAHAERMEWGLGLEQAEAAQLGFAPQEPAQLLHLGRVLEIYCSWEIPAEHGSEKGLYQYCMERARALNLVPEPVMFRRVFCYTEKGGTKQVHNVLRVPVKMAE</sequence>
<name>A0ACC9CWS0_9FIRM</name>